<dbReference type="EC" id="6.3.4.19" evidence="1"/>
<dbReference type="GO" id="GO:0008033">
    <property type="term" value="P:tRNA processing"/>
    <property type="evidence" value="ECO:0007669"/>
    <property type="project" value="UniProtKB-KW"/>
</dbReference>
<dbReference type="SUPFAM" id="SSF52402">
    <property type="entry name" value="Adenine nucleotide alpha hydrolases-like"/>
    <property type="match status" value="1"/>
</dbReference>
<keyword evidence="4" id="KW-0547">Nucleotide-binding</keyword>
<dbReference type="InterPro" id="IPR012094">
    <property type="entry name" value="tRNA_Ile_lys_synt"/>
</dbReference>
<dbReference type="EMBL" id="CP000498">
    <property type="protein sequence ID" value="ABN66057.2"/>
    <property type="molecule type" value="Genomic_DNA"/>
</dbReference>
<dbReference type="AlphaFoldDB" id="A3LTD8"/>
<dbReference type="Gene3D" id="3.40.50.620">
    <property type="entry name" value="HUPs"/>
    <property type="match status" value="1"/>
</dbReference>
<keyword evidence="3" id="KW-0819">tRNA processing</keyword>
<accession>A3LTD8</accession>
<dbReference type="InterPro" id="IPR014729">
    <property type="entry name" value="Rossmann-like_a/b/a_fold"/>
</dbReference>
<dbReference type="NCBIfam" id="TIGR02432">
    <property type="entry name" value="lysidine_TilS_N"/>
    <property type="match status" value="1"/>
</dbReference>
<protein>
    <recommendedName>
        <fullName evidence="1">tRNA(Ile)-lysidine synthetase</fullName>
        <ecNumber evidence="1">6.3.4.19</ecNumber>
    </recommendedName>
</protein>
<dbReference type="RefSeq" id="XP_001384086.2">
    <property type="nucleotide sequence ID" value="XM_001384049.1"/>
</dbReference>
<comment type="catalytic activity">
    <reaction evidence="6">
        <text>cytidine(34) in tRNA(Ile2) + L-lysine + ATP = lysidine(34) in tRNA(Ile2) + AMP + diphosphate + H(+)</text>
        <dbReference type="Rhea" id="RHEA:43744"/>
        <dbReference type="Rhea" id="RHEA-COMP:10625"/>
        <dbReference type="Rhea" id="RHEA-COMP:10670"/>
        <dbReference type="ChEBI" id="CHEBI:15378"/>
        <dbReference type="ChEBI" id="CHEBI:30616"/>
        <dbReference type="ChEBI" id="CHEBI:32551"/>
        <dbReference type="ChEBI" id="CHEBI:33019"/>
        <dbReference type="ChEBI" id="CHEBI:82748"/>
        <dbReference type="ChEBI" id="CHEBI:83665"/>
        <dbReference type="ChEBI" id="CHEBI:456215"/>
        <dbReference type="EC" id="6.3.4.19"/>
    </reaction>
</comment>
<dbReference type="GO" id="GO:0005524">
    <property type="term" value="F:ATP binding"/>
    <property type="evidence" value="ECO:0007669"/>
    <property type="project" value="UniProtKB-KW"/>
</dbReference>
<dbReference type="PANTHER" id="PTHR43033:SF1">
    <property type="entry name" value="TRNA(ILE)-LYSIDINE SYNTHASE-RELATED"/>
    <property type="match status" value="1"/>
</dbReference>
<dbReference type="PANTHER" id="PTHR43033">
    <property type="entry name" value="TRNA(ILE)-LYSIDINE SYNTHASE-RELATED"/>
    <property type="match status" value="1"/>
</dbReference>
<dbReference type="InterPro" id="IPR012795">
    <property type="entry name" value="tRNA_Ile_lys_synt_N"/>
</dbReference>
<evidence type="ECO:0000256" key="3">
    <source>
        <dbReference type="ARBA" id="ARBA00022694"/>
    </source>
</evidence>
<reference evidence="9 10" key="1">
    <citation type="journal article" date="2007" name="Nat. Biotechnol.">
        <title>Genome sequence of the lignocellulose-bioconverting and xylose-fermenting yeast Pichia stipitis.</title>
        <authorList>
            <person name="Jeffries T.W."/>
            <person name="Grigoriev I.V."/>
            <person name="Grimwood J."/>
            <person name="Laplaza J.M."/>
            <person name="Aerts A."/>
            <person name="Salamov A."/>
            <person name="Schmutz J."/>
            <person name="Lindquist E."/>
            <person name="Dehal P."/>
            <person name="Shapiro H."/>
            <person name="Jin Y.S."/>
            <person name="Passoth V."/>
            <person name="Richardson P.M."/>
        </authorList>
    </citation>
    <scope>NUCLEOTIDE SEQUENCE [LARGE SCALE GENOMIC DNA]</scope>
    <source>
        <strain evidence="10">ATCC 58785 / CBS 6054 / NBRC 10063 / NRRL Y-11545</strain>
    </source>
</reference>
<sequence length="484" mass="55856">MITPEAFRSSLVKITRWTPQTIPSRVLVALSGGVDSICLTYLLSQYSRLYCNNAIAINAITIDHGYRSGSNEEAKAVGKLVEKWGVQHIVKKLEYEKLPTEYSNFEEIARMKRYEKFEETCHQSDASHLFVAHNLNDQLETFIQRLQGNSSIYGLAGLKAQTSLPVQSQLPSAEKERISVIRPLLSFEKSEIIDTCKQQNISWFEDSTNMDINLTKRNYLRHLINVAIPEKLAANDKYISISKAKLIESHEEITEMVESLEEKVDSLDQMAKTNGLLAVDPRNGSLSLKLSNDILTEDNIVIVGKYLYQLLYPFSSIRHYHWAYAKLERQLVPRIVQFAHSTGDSKLTYLNLTIILKNENGITTLDISRQPILRGALKEIAYEVDLTAEWSKWTLFDRRFWLRFKTSLFNGCKVTVAPYNHKEHKSKLHPDLEQQKALRFSKDMNNVPVVFHNDQIIAFPTYSMCFSQPMLEWEWHQKDNVYRL</sequence>
<dbReference type="HOGENOM" id="CLU_015599_1_0_1"/>
<dbReference type="InParanoid" id="A3LTD8"/>
<dbReference type="GO" id="GO:0032267">
    <property type="term" value="F:tRNA(Ile)-lysidine synthase activity"/>
    <property type="evidence" value="ECO:0007669"/>
    <property type="project" value="UniProtKB-EC"/>
</dbReference>
<gene>
    <name evidence="9" type="ORF">PICST_31371</name>
</gene>
<evidence type="ECO:0000256" key="4">
    <source>
        <dbReference type="ARBA" id="ARBA00022741"/>
    </source>
</evidence>
<feature type="coiled-coil region" evidence="7">
    <location>
        <begin position="243"/>
        <end position="270"/>
    </location>
</feature>
<name>A3LTD8_PICST</name>
<dbReference type="InterPro" id="IPR011063">
    <property type="entry name" value="TilS/TtcA_N"/>
</dbReference>
<dbReference type="HAMAP" id="MF_01161">
    <property type="entry name" value="tRNA_Ile_lys_synt"/>
    <property type="match status" value="1"/>
</dbReference>
<dbReference type="KEGG" id="pic:PICST_31371"/>
<keyword evidence="5" id="KW-0067">ATP-binding</keyword>
<dbReference type="GeneID" id="4838989"/>
<dbReference type="Pfam" id="PF01171">
    <property type="entry name" value="ATP_bind_3"/>
    <property type="match status" value="1"/>
</dbReference>
<keyword evidence="2" id="KW-0436">Ligase</keyword>
<feature type="domain" description="tRNA(Ile)-lysidine/2-thiocytidine synthase N-terminal" evidence="8">
    <location>
        <begin position="26"/>
        <end position="222"/>
    </location>
</feature>
<keyword evidence="10" id="KW-1185">Reference proteome</keyword>
<evidence type="ECO:0000256" key="7">
    <source>
        <dbReference type="SAM" id="Coils"/>
    </source>
</evidence>
<dbReference type="CDD" id="cd01992">
    <property type="entry name" value="TilS_N"/>
    <property type="match status" value="1"/>
</dbReference>
<dbReference type="eggNOG" id="ENOG502QQNE">
    <property type="taxonomic scope" value="Eukaryota"/>
</dbReference>
<dbReference type="STRING" id="322104.A3LTD8"/>
<evidence type="ECO:0000313" key="9">
    <source>
        <dbReference type="EMBL" id="ABN66057.2"/>
    </source>
</evidence>
<evidence type="ECO:0000256" key="2">
    <source>
        <dbReference type="ARBA" id="ARBA00022598"/>
    </source>
</evidence>
<organism evidence="9 10">
    <name type="scientific">Scheffersomyces stipitis (strain ATCC 58785 / CBS 6054 / NBRC 10063 / NRRL Y-11545)</name>
    <name type="common">Yeast</name>
    <name type="synonym">Pichia stipitis</name>
    <dbReference type="NCBI Taxonomy" id="322104"/>
    <lineage>
        <taxon>Eukaryota</taxon>
        <taxon>Fungi</taxon>
        <taxon>Dikarya</taxon>
        <taxon>Ascomycota</taxon>
        <taxon>Saccharomycotina</taxon>
        <taxon>Pichiomycetes</taxon>
        <taxon>Debaryomycetaceae</taxon>
        <taxon>Scheffersomyces</taxon>
    </lineage>
</organism>
<keyword evidence="7" id="KW-0175">Coiled coil</keyword>
<evidence type="ECO:0000313" key="10">
    <source>
        <dbReference type="Proteomes" id="UP000002258"/>
    </source>
</evidence>
<evidence type="ECO:0000256" key="6">
    <source>
        <dbReference type="ARBA" id="ARBA00048539"/>
    </source>
</evidence>
<evidence type="ECO:0000259" key="8">
    <source>
        <dbReference type="Pfam" id="PF01171"/>
    </source>
</evidence>
<dbReference type="OrthoDB" id="434144at2759"/>
<evidence type="ECO:0000256" key="1">
    <source>
        <dbReference type="ARBA" id="ARBA00013267"/>
    </source>
</evidence>
<dbReference type="Proteomes" id="UP000002258">
    <property type="component" value="Chromosome 4"/>
</dbReference>
<evidence type="ECO:0000256" key="5">
    <source>
        <dbReference type="ARBA" id="ARBA00022840"/>
    </source>
</evidence>
<dbReference type="OMA" id="MCLTHLL"/>
<proteinExistence type="inferred from homology"/>